<name>A0ABV6U5V2_9ACTN</name>
<comment type="caution">
    <text evidence="2">The sequence shown here is derived from an EMBL/GenBank/DDBJ whole genome shotgun (WGS) entry which is preliminary data.</text>
</comment>
<dbReference type="InterPro" id="IPR058748">
    <property type="entry name" value="PglY_5th"/>
</dbReference>
<dbReference type="RefSeq" id="WP_394301954.1">
    <property type="nucleotide sequence ID" value="NZ_JBHMQT010000034.1"/>
</dbReference>
<sequence>MGEALENAFLFTADTFPWRKQFTQRAAQDGLDQVIPVAELIKWLDQPRARGLDAGTRGLVIARKVTHHDAAVMTACEKGGAGWVLA</sequence>
<dbReference type="Proteomes" id="UP001589870">
    <property type="component" value="Unassembled WGS sequence"/>
</dbReference>
<proteinExistence type="predicted"/>
<evidence type="ECO:0000313" key="3">
    <source>
        <dbReference type="Proteomes" id="UP001589870"/>
    </source>
</evidence>
<keyword evidence="3" id="KW-1185">Reference proteome</keyword>
<organism evidence="2 3">
    <name type="scientific">Sphaerimonospora cavernae</name>
    <dbReference type="NCBI Taxonomy" id="1740611"/>
    <lineage>
        <taxon>Bacteria</taxon>
        <taxon>Bacillati</taxon>
        <taxon>Actinomycetota</taxon>
        <taxon>Actinomycetes</taxon>
        <taxon>Streptosporangiales</taxon>
        <taxon>Streptosporangiaceae</taxon>
        <taxon>Sphaerimonospora</taxon>
    </lineage>
</organism>
<protein>
    <recommendedName>
        <fullName evidence="1">ATPase PglY 5th domain-containing protein</fullName>
    </recommendedName>
</protein>
<accession>A0ABV6U5V2</accession>
<reference evidence="2 3" key="1">
    <citation type="submission" date="2024-09" db="EMBL/GenBank/DDBJ databases">
        <authorList>
            <person name="Sun Q."/>
            <person name="Mori K."/>
        </authorList>
    </citation>
    <scope>NUCLEOTIDE SEQUENCE [LARGE SCALE GENOMIC DNA]</scope>
    <source>
        <strain evidence="2 3">TBRC 1851</strain>
    </source>
</reference>
<dbReference type="Pfam" id="PF26381">
    <property type="entry name" value="BREX_PglY_5th"/>
    <property type="match status" value="1"/>
</dbReference>
<evidence type="ECO:0000313" key="2">
    <source>
        <dbReference type="EMBL" id="MFC0863817.1"/>
    </source>
</evidence>
<dbReference type="EMBL" id="JBHMQT010000034">
    <property type="protein sequence ID" value="MFC0863817.1"/>
    <property type="molecule type" value="Genomic_DNA"/>
</dbReference>
<feature type="domain" description="ATPase PglY 5th" evidence="1">
    <location>
        <begin position="2"/>
        <end position="62"/>
    </location>
</feature>
<gene>
    <name evidence="2" type="ORF">ACFHYQ_16050</name>
</gene>
<evidence type="ECO:0000259" key="1">
    <source>
        <dbReference type="Pfam" id="PF26381"/>
    </source>
</evidence>